<comment type="caution">
    <text evidence="3">The sequence shown here is derived from an EMBL/GenBank/DDBJ whole genome shotgun (WGS) entry which is preliminary data.</text>
</comment>
<dbReference type="Proteomes" id="UP001231736">
    <property type="component" value="Unassembled WGS sequence"/>
</dbReference>
<evidence type="ECO:0000256" key="1">
    <source>
        <dbReference type="ARBA" id="ARBA00023125"/>
    </source>
</evidence>
<dbReference type="GO" id="GO:0003677">
    <property type="term" value="F:DNA binding"/>
    <property type="evidence" value="ECO:0007669"/>
    <property type="project" value="UniProtKB-KW"/>
</dbReference>
<protein>
    <submittedName>
        <fullName evidence="3">Helix-turn-helix transcriptional regulator</fullName>
    </submittedName>
</protein>
<dbReference type="SMART" id="SM00530">
    <property type="entry name" value="HTH_XRE"/>
    <property type="match status" value="1"/>
</dbReference>
<dbReference type="CDD" id="cd00093">
    <property type="entry name" value="HTH_XRE"/>
    <property type="match status" value="1"/>
</dbReference>
<dbReference type="RefSeq" id="WP_306375700.1">
    <property type="nucleotide sequence ID" value="NZ_JASAYT010000008.1"/>
</dbReference>
<dbReference type="PANTHER" id="PTHR46558">
    <property type="entry name" value="TRACRIPTIONAL REGULATORY PROTEIN-RELATED-RELATED"/>
    <property type="match status" value="1"/>
</dbReference>
<evidence type="ECO:0000313" key="4">
    <source>
        <dbReference type="Proteomes" id="UP001231736"/>
    </source>
</evidence>
<dbReference type="Gene3D" id="1.10.260.40">
    <property type="entry name" value="lambda repressor-like DNA-binding domains"/>
    <property type="match status" value="1"/>
</dbReference>
<sequence length="110" mass="12818">MAQLSTTNIDKSIGKRIQKKRKEKGYTAEQLSEYLEISQPQLSRYECGVNKINVSHLVTIANYLQTPISYFFSDCVELEWNNDELDHHWQELTSKQKALVVDLLKELKKS</sequence>
<gene>
    <name evidence="3" type="ORF">QJU97_03720</name>
</gene>
<dbReference type="Pfam" id="PF01381">
    <property type="entry name" value="HTH_3"/>
    <property type="match status" value="1"/>
</dbReference>
<dbReference type="EMBL" id="JASAYT010000008">
    <property type="protein sequence ID" value="MDP8174567.1"/>
    <property type="molecule type" value="Genomic_DNA"/>
</dbReference>
<dbReference type="SUPFAM" id="SSF47413">
    <property type="entry name" value="lambda repressor-like DNA-binding domains"/>
    <property type="match status" value="1"/>
</dbReference>
<dbReference type="PANTHER" id="PTHR46558:SF11">
    <property type="entry name" value="HTH-TYPE TRANSCRIPTIONAL REGULATOR XRE"/>
    <property type="match status" value="1"/>
</dbReference>
<dbReference type="InterPro" id="IPR001387">
    <property type="entry name" value="Cro/C1-type_HTH"/>
</dbReference>
<evidence type="ECO:0000259" key="2">
    <source>
        <dbReference type="PROSITE" id="PS50943"/>
    </source>
</evidence>
<reference evidence="3" key="1">
    <citation type="journal article" date="2023" name="Front. Microbiol.">
        <title>Phylogeography and host specificity of Pasteurellaceae pathogenic to sea-farmed fish in the north-east Atlantic.</title>
        <authorList>
            <person name="Gulla S."/>
            <person name="Colquhoun D.J."/>
            <person name="Olsen A.B."/>
            <person name="Spilsberg B."/>
            <person name="Lagesen K."/>
            <person name="Aakesson C.P."/>
            <person name="Strom S."/>
            <person name="Manji F."/>
            <person name="Birkbeck T.H."/>
            <person name="Nilsen H.K."/>
        </authorList>
    </citation>
    <scope>NUCLEOTIDE SEQUENCE</scope>
    <source>
        <strain evidence="3">98B1</strain>
    </source>
</reference>
<organism evidence="3 4">
    <name type="scientific">Phocoenobacter skyensis</name>
    <dbReference type="NCBI Taxonomy" id="97481"/>
    <lineage>
        <taxon>Bacteria</taxon>
        <taxon>Pseudomonadati</taxon>
        <taxon>Pseudomonadota</taxon>
        <taxon>Gammaproteobacteria</taxon>
        <taxon>Pasteurellales</taxon>
        <taxon>Pasteurellaceae</taxon>
        <taxon>Phocoenobacter</taxon>
    </lineage>
</organism>
<proteinExistence type="predicted"/>
<accession>A0AAJ6ND40</accession>
<dbReference type="AlphaFoldDB" id="A0AAJ6ND40"/>
<dbReference type="PROSITE" id="PS50943">
    <property type="entry name" value="HTH_CROC1"/>
    <property type="match status" value="1"/>
</dbReference>
<evidence type="ECO:0000313" key="3">
    <source>
        <dbReference type="EMBL" id="MDP8174567.1"/>
    </source>
</evidence>
<feature type="domain" description="HTH cro/C1-type" evidence="2">
    <location>
        <begin position="17"/>
        <end position="71"/>
    </location>
</feature>
<name>A0AAJ6ND40_9PAST</name>
<dbReference type="InterPro" id="IPR010982">
    <property type="entry name" value="Lambda_DNA-bd_dom_sf"/>
</dbReference>
<keyword evidence="1" id="KW-0238">DNA-binding</keyword>